<dbReference type="EMBL" id="FQXU01000003">
    <property type="protein sequence ID" value="SHH55325.1"/>
    <property type="molecule type" value="Genomic_DNA"/>
</dbReference>
<evidence type="ECO:0000313" key="2">
    <source>
        <dbReference type="Proteomes" id="UP000184241"/>
    </source>
</evidence>
<dbReference type="InterPro" id="IPR010719">
    <property type="entry name" value="MnmM_MeTrfase"/>
</dbReference>
<dbReference type="PANTHER" id="PTHR35276">
    <property type="entry name" value="S-ADENOSYL-L-METHIONINE-DEPENDENT METHYLTRANSFERASES SUPERFAMILY PROTEIN"/>
    <property type="match status" value="1"/>
</dbReference>
<dbReference type="InterPro" id="IPR029063">
    <property type="entry name" value="SAM-dependent_MTases_sf"/>
</dbReference>
<dbReference type="Pfam" id="PF06962">
    <property type="entry name" value="rRNA_methylase"/>
    <property type="match status" value="1"/>
</dbReference>
<sequence>MFNLVKDISSISHDIIFKYTQNKGIAIDCTLGNGHDCDFLKNIFKRVVAFDIQEISIENYKSKGYENVELILDSHDKLDFYVNENVDCIIYNLGYLPGGDKNITTVSETTLNSIKQGLNLLKSGGIMTIAVYYGHYEGLLEKTCILNYLETLPKNKYGIMKLEYVNRDNNPPLLLIIEKK</sequence>
<accession>A0A1M5TWX7</accession>
<keyword evidence="1" id="KW-0808">Transferase</keyword>
<dbReference type="GO" id="GO:0008168">
    <property type="term" value="F:methyltransferase activity"/>
    <property type="evidence" value="ECO:0007669"/>
    <property type="project" value="UniProtKB-KW"/>
</dbReference>
<reference evidence="1 2" key="1">
    <citation type="submission" date="2016-11" db="EMBL/GenBank/DDBJ databases">
        <authorList>
            <person name="Jaros S."/>
            <person name="Januszkiewicz K."/>
            <person name="Wedrychowicz H."/>
        </authorList>
    </citation>
    <scope>NUCLEOTIDE SEQUENCE [LARGE SCALE GENOMIC DNA]</scope>
    <source>
        <strain evidence="1 2">DSM 6191</strain>
    </source>
</reference>
<dbReference type="RefSeq" id="WP_073016054.1">
    <property type="nucleotide sequence ID" value="NZ_FQXU01000003.1"/>
</dbReference>
<keyword evidence="1" id="KW-0489">Methyltransferase</keyword>
<gene>
    <name evidence="1" type="ORF">SAMN02745941_00341</name>
</gene>
<dbReference type="SUPFAM" id="SSF53335">
    <property type="entry name" value="S-adenosyl-L-methionine-dependent methyltransferases"/>
    <property type="match status" value="1"/>
</dbReference>
<dbReference type="Gene3D" id="3.40.50.150">
    <property type="entry name" value="Vaccinia Virus protein VP39"/>
    <property type="match status" value="1"/>
</dbReference>
<dbReference type="CDD" id="cd02440">
    <property type="entry name" value="AdoMet_MTases"/>
    <property type="match status" value="1"/>
</dbReference>
<dbReference type="Proteomes" id="UP000184241">
    <property type="component" value="Unassembled WGS sequence"/>
</dbReference>
<dbReference type="AlphaFoldDB" id="A0A1M5TWX7"/>
<evidence type="ECO:0000313" key="1">
    <source>
        <dbReference type="EMBL" id="SHH55325.1"/>
    </source>
</evidence>
<proteinExistence type="predicted"/>
<protein>
    <submittedName>
        <fullName evidence="1">Putative rRNA methylase</fullName>
    </submittedName>
</protein>
<dbReference type="GO" id="GO:0032259">
    <property type="term" value="P:methylation"/>
    <property type="evidence" value="ECO:0007669"/>
    <property type="project" value="UniProtKB-KW"/>
</dbReference>
<name>A0A1M5TWX7_9CLOT</name>
<dbReference type="PANTHER" id="PTHR35276:SF1">
    <property type="entry name" value="TRNA (MNM(5)S(2)U34)-METHYLTRANSFERASE, CHLOROPLASTIC"/>
    <property type="match status" value="1"/>
</dbReference>
<organism evidence="1 2">
    <name type="scientific">Clostridium intestinale DSM 6191</name>
    <dbReference type="NCBI Taxonomy" id="1121320"/>
    <lineage>
        <taxon>Bacteria</taxon>
        <taxon>Bacillati</taxon>
        <taxon>Bacillota</taxon>
        <taxon>Clostridia</taxon>
        <taxon>Eubacteriales</taxon>
        <taxon>Clostridiaceae</taxon>
        <taxon>Clostridium</taxon>
    </lineage>
</organism>